<reference evidence="13" key="1">
    <citation type="submission" date="2024-02" db="UniProtKB">
        <authorList>
            <consortium name="WormBaseParasite"/>
        </authorList>
    </citation>
    <scope>IDENTIFICATION</scope>
</reference>
<dbReference type="PANTHER" id="PTHR24006">
    <property type="entry name" value="UBIQUITIN CARBOXYL-TERMINAL HYDROLASE"/>
    <property type="match status" value="1"/>
</dbReference>
<protein>
    <recommendedName>
        <fullName evidence="4">ubiquitinyl hydrolase 1</fullName>
        <ecNumber evidence="4">3.4.19.12</ecNumber>
    </recommendedName>
</protein>
<dbReference type="Pfam" id="PF00443">
    <property type="entry name" value="UCH"/>
    <property type="match status" value="1"/>
</dbReference>
<dbReference type="InterPro" id="IPR028889">
    <property type="entry name" value="USP"/>
</dbReference>
<dbReference type="AlphaFoldDB" id="A0AAF3F1K1"/>
<evidence type="ECO:0000256" key="9">
    <source>
        <dbReference type="ARBA" id="ARBA00023242"/>
    </source>
</evidence>
<dbReference type="PROSITE" id="PS00972">
    <property type="entry name" value="USP_1"/>
    <property type="match status" value="1"/>
</dbReference>
<evidence type="ECO:0000313" key="13">
    <source>
        <dbReference type="WBParaSite" id="MBELARI_LOCUS20399"/>
    </source>
</evidence>
<dbReference type="Proteomes" id="UP000887575">
    <property type="component" value="Unassembled WGS sequence"/>
</dbReference>
<name>A0AAF3F1K1_9BILA</name>
<organism evidence="12 13">
    <name type="scientific">Mesorhabditis belari</name>
    <dbReference type="NCBI Taxonomy" id="2138241"/>
    <lineage>
        <taxon>Eukaryota</taxon>
        <taxon>Metazoa</taxon>
        <taxon>Ecdysozoa</taxon>
        <taxon>Nematoda</taxon>
        <taxon>Chromadorea</taxon>
        <taxon>Rhabditida</taxon>
        <taxon>Rhabditina</taxon>
        <taxon>Rhabditomorpha</taxon>
        <taxon>Rhabditoidea</taxon>
        <taxon>Rhabditidae</taxon>
        <taxon>Mesorhabditinae</taxon>
        <taxon>Mesorhabditis</taxon>
    </lineage>
</organism>
<evidence type="ECO:0000256" key="1">
    <source>
        <dbReference type="ARBA" id="ARBA00000707"/>
    </source>
</evidence>
<feature type="region of interest" description="Disordered" evidence="10">
    <location>
        <begin position="372"/>
        <end position="393"/>
    </location>
</feature>
<dbReference type="Pfam" id="PF24543">
    <property type="entry name" value="Usp-48"/>
    <property type="match status" value="1"/>
</dbReference>
<keyword evidence="5" id="KW-0645">Protease</keyword>
<dbReference type="WBParaSite" id="MBELARI_LOCUS20399">
    <property type="protein sequence ID" value="MBELARI_LOCUS20399"/>
    <property type="gene ID" value="MBELARI_LOCUS20399"/>
</dbReference>
<dbReference type="SUPFAM" id="SSF54236">
    <property type="entry name" value="Ubiquitin-like"/>
    <property type="match status" value="1"/>
</dbReference>
<evidence type="ECO:0000256" key="5">
    <source>
        <dbReference type="ARBA" id="ARBA00022670"/>
    </source>
</evidence>
<evidence type="ECO:0000256" key="7">
    <source>
        <dbReference type="ARBA" id="ARBA00022801"/>
    </source>
</evidence>
<evidence type="ECO:0000256" key="2">
    <source>
        <dbReference type="ARBA" id="ARBA00004123"/>
    </source>
</evidence>
<dbReference type="InterPro" id="IPR001394">
    <property type="entry name" value="Peptidase_C19_UCH"/>
</dbReference>
<feature type="domain" description="USP" evidence="11">
    <location>
        <begin position="96"/>
        <end position="404"/>
    </location>
</feature>
<dbReference type="PROSITE" id="PS00973">
    <property type="entry name" value="USP_2"/>
    <property type="match status" value="1"/>
</dbReference>
<evidence type="ECO:0000259" key="11">
    <source>
        <dbReference type="PROSITE" id="PS50235"/>
    </source>
</evidence>
<feature type="compositionally biased region" description="Basic and acidic residues" evidence="10">
    <location>
        <begin position="1150"/>
        <end position="1159"/>
    </location>
</feature>
<dbReference type="InterPro" id="IPR038765">
    <property type="entry name" value="Papain-like_cys_pep_sf"/>
</dbReference>
<feature type="region of interest" description="Disordered" evidence="10">
    <location>
        <begin position="1147"/>
        <end position="1166"/>
    </location>
</feature>
<accession>A0AAF3F1K1</accession>
<proteinExistence type="inferred from homology"/>
<dbReference type="InterPro" id="IPR018200">
    <property type="entry name" value="USP_CS"/>
</dbReference>
<keyword evidence="6" id="KW-0833">Ubl conjugation pathway</keyword>
<feature type="region of interest" description="Disordered" evidence="10">
    <location>
        <begin position="710"/>
        <end position="734"/>
    </location>
</feature>
<dbReference type="InterPro" id="IPR050164">
    <property type="entry name" value="Peptidase_C19"/>
</dbReference>
<dbReference type="InterPro" id="IPR057775">
    <property type="entry name" value="USP48_dom"/>
</dbReference>
<dbReference type="GO" id="GO:0005829">
    <property type="term" value="C:cytosol"/>
    <property type="evidence" value="ECO:0007669"/>
    <property type="project" value="TreeGrafter"/>
</dbReference>
<dbReference type="SUPFAM" id="SSF54001">
    <property type="entry name" value="Cysteine proteinases"/>
    <property type="match status" value="1"/>
</dbReference>
<evidence type="ECO:0000256" key="8">
    <source>
        <dbReference type="ARBA" id="ARBA00022807"/>
    </source>
</evidence>
<evidence type="ECO:0000256" key="10">
    <source>
        <dbReference type="SAM" id="MobiDB-lite"/>
    </source>
</evidence>
<dbReference type="EC" id="3.4.19.12" evidence="4"/>
<dbReference type="GO" id="GO:0004843">
    <property type="term" value="F:cysteine-type deubiquitinase activity"/>
    <property type="evidence" value="ECO:0007669"/>
    <property type="project" value="UniProtKB-EC"/>
</dbReference>
<dbReference type="PANTHER" id="PTHR24006:SF722">
    <property type="entry name" value="UBIQUITIN CARBOXYL-TERMINAL HYDROLASE 48"/>
    <property type="match status" value="1"/>
</dbReference>
<keyword evidence="7" id="KW-0378">Hydrolase</keyword>
<dbReference type="InterPro" id="IPR029071">
    <property type="entry name" value="Ubiquitin-like_domsf"/>
</dbReference>
<keyword evidence="9" id="KW-0539">Nucleus</keyword>
<dbReference type="GO" id="GO:0016579">
    <property type="term" value="P:protein deubiquitination"/>
    <property type="evidence" value="ECO:0007669"/>
    <property type="project" value="InterPro"/>
</dbReference>
<comment type="catalytic activity">
    <reaction evidence="1">
        <text>Thiol-dependent hydrolysis of ester, thioester, amide, peptide and isopeptide bonds formed by the C-terminal Gly of ubiquitin (a 76-residue protein attached to proteins as an intracellular targeting signal).</text>
        <dbReference type="EC" id="3.4.19.12"/>
    </reaction>
</comment>
<feature type="region of interest" description="Disordered" evidence="10">
    <location>
        <begin position="796"/>
        <end position="824"/>
    </location>
</feature>
<dbReference type="Gene3D" id="3.90.70.10">
    <property type="entry name" value="Cysteine proteinases"/>
    <property type="match status" value="1"/>
</dbReference>
<evidence type="ECO:0000256" key="4">
    <source>
        <dbReference type="ARBA" id="ARBA00012759"/>
    </source>
</evidence>
<keyword evidence="12" id="KW-1185">Reference proteome</keyword>
<evidence type="ECO:0000256" key="3">
    <source>
        <dbReference type="ARBA" id="ARBA00009085"/>
    </source>
</evidence>
<dbReference type="GO" id="GO:0005634">
    <property type="term" value="C:nucleus"/>
    <property type="evidence" value="ECO:0007669"/>
    <property type="project" value="UniProtKB-SubCell"/>
</dbReference>
<feature type="compositionally biased region" description="Polar residues" evidence="10">
    <location>
        <begin position="710"/>
        <end position="724"/>
    </location>
</feature>
<dbReference type="PROSITE" id="PS50235">
    <property type="entry name" value="USP_3"/>
    <property type="match status" value="1"/>
</dbReference>
<dbReference type="GO" id="GO:0006508">
    <property type="term" value="P:proteolysis"/>
    <property type="evidence" value="ECO:0007669"/>
    <property type="project" value="UniProtKB-KW"/>
</dbReference>
<evidence type="ECO:0000313" key="12">
    <source>
        <dbReference type="Proteomes" id="UP000887575"/>
    </source>
</evidence>
<evidence type="ECO:0000256" key="6">
    <source>
        <dbReference type="ARBA" id="ARBA00022786"/>
    </source>
</evidence>
<comment type="subcellular location">
    <subcellularLocation>
        <location evidence="2">Nucleus</location>
    </subcellularLocation>
</comment>
<comment type="similarity">
    <text evidence="3">Belongs to the peptidase C19 family.</text>
</comment>
<sequence>MGRKNVQKGRAEALEKAKELPDVITFEHVWNMYNLTRITCGLHNYPNPKASNCRDNPYCLKRIGLEKFEKLIKSCETDQKKIEKIVEPRNVETQPCGLTNSGNFCYVNSFLQIWFNDPVFRQIIYDWRPSIEFISANPKCDVQDIMNHLQKLFYYLAFSPFESCDVQDFVNILRLDNQQQDSHEFSLLFFNMLDRHLRTHPNGETIRKQFMCRLQGSITQEIKCTCGRGSRKTDESLSLDLSIINAKTLSGCIKNYFATESLDDYQCDECGQRGNVQKSLEFTRLPQVLLLQLKRHVFDEKGQFKKSKTAVQYPRKLNGSVLNKAFGDIEYDLCAVLIHEGDETKCGHYYDIILRNEDKKWYQYNDTVVKESKAPGSANENSHPSSSKSSPDQRTWYGLVYRQHLNEPTQFRPPPEHLTKPWRASIDERFESESGKTISATLAGVDEVRKRQDVLSVLMDELELCPHKENEYTAHPEVISFLPVSLLSDIIANEFERVQSKKNFLENQGKDVDVKDPDVEMYAVSTAVQSTSRPRLRKRQAFQVEERGKNFIERELIAKKLKDHEMLLCSHKKIHIDQISSGDVKAVNAAAMDKLLNRYGFSLNYEVDVLRKDKFGTLRGSELCLDCVQDLRLEAISMDSLERDEKLAVRVLKEEKTRCSTRVNNPTNGDYYIAKKALQAYKRLLTREQEYRRHQREICSRLIFSTSKPYTHKGGTSSAGSSQKQESDIDSVASTNKRIRMDLITEKDEAIKRENDEGLTNGTSLMKITEEQDEEILRDVGNILLDIIDDVSQKEKCQLTNGDESSHSDDESGPSKNGKLDDEDFGSAEFNAELRCVHGNLNAHEFRFAVSPDEWRQLNENFRRFYEVPVEVPVCSNCEFDEQLKKYGDEENNHRVQELTRKIHPLLKSYEMRKDIKVSDMGKKYKYLVCNRFFENLNKAARAVRSRRPAVSMCQDCLLCVDHGRPFITINPDELKEMAYPIPVTEEEWTSIRDMMGRGDQCQPIAYQLHDGGSIESFCDECHDKFLQAYNEKQYLYDNGTLYVKMQMDLSDESETAASQKVAAPSTRRNALKNLLKVKMSSKETVHELKVKLYRLTQHSPVDQLLYQALGGVLLEDEMTLETARVLPNNQDNPLVLHVQARSANPLPTDEIRTPERGFADTALAH</sequence>
<keyword evidence="8" id="KW-0788">Thiol protease</keyword>